<dbReference type="AlphaFoldDB" id="A0A0F9HTE3"/>
<dbReference type="EMBL" id="LAZR01014175">
    <property type="protein sequence ID" value="KKM18651.1"/>
    <property type="molecule type" value="Genomic_DNA"/>
</dbReference>
<feature type="non-terminal residue" evidence="2">
    <location>
        <position position="1"/>
    </location>
</feature>
<comment type="caution">
    <text evidence="2">The sequence shown here is derived from an EMBL/GenBank/DDBJ whole genome shotgun (WGS) entry which is preliminary data.</text>
</comment>
<name>A0A0F9HTE3_9ZZZZ</name>
<gene>
    <name evidence="2" type="ORF">LCGC14_1663580</name>
</gene>
<evidence type="ECO:0000256" key="1">
    <source>
        <dbReference type="SAM" id="MobiDB-lite"/>
    </source>
</evidence>
<protein>
    <submittedName>
        <fullName evidence="2">Uncharacterized protein</fullName>
    </submittedName>
</protein>
<sequence length="76" mass="8851">MVKPRGEPGNDNPPPKMPYIPRQRGDERRLGKADRRDFANRRCAPDSGRTYATQRGDRRESQRRKESTTLVEALKR</sequence>
<organism evidence="2">
    <name type="scientific">marine sediment metagenome</name>
    <dbReference type="NCBI Taxonomy" id="412755"/>
    <lineage>
        <taxon>unclassified sequences</taxon>
        <taxon>metagenomes</taxon>
        <taxon>ecological metagenomes</taxon>
    </lineage>
</organism>
<reference evidence="2" key="1">
    <citation type="journal article" date="2015" name="Nature">
        <title>Complex archaea that bridge the gap between prokaryotes and eukaryotes.</title>
        <authorList>
            <person name="Spang A."/>
            <person name="Saw J.H."/>
            <person name="Jorgensen S.L."/>
            <person name="Zaremba-Niedzwiedzka K."/>
            <person name="Martijn J."/>
            <person name="Lind A.E."/>
            <person name="van Eijk R."/>
            <person name="Schleper C."/>
            <person name="Guy L."/>
            <person name="Ettema T.J."/>
        </authorList>
    </citation>
    <scope>NUCLEOTIDE SEQUENCE</scope>
</reference>
<evidence type="ECO:0000313" key="2">
    <source>
        <dbReference type="EMBL" id="KKM18651.1"/>
    </source>
</evidence>
<feature type="compositionally biased region" description="Basic and acidic residues" evidence="1">
    <location>
        <begin position="23"/>
        <end position="44"/>
    </location>
</feature>
<feature type="region of interest" description="Disordered" evidence="1">
    <location>
        <begin position="1"/>
        <end position="76"/>
    </location>
</feature>
<accession>A0A0F9HTE3</accession>
<proteinExistence type="predicted"/>
<feature type="compositionally biased region" description="Basic and acidic residues" evidence="1">
    <location>
        <begin position="55"/>
        <end position="76"/>
    </location>
</feature>